<dbReference type="AlphaFoldDB" id="A0A662YZG7"/>
<keyword evidence="3" id="KW-1185">Reference proteome</keyword>
<sequence length="198" mass="19766">MLAVAWDPLALTAGSSAVVVRNSQVVTLGSQAAELGSQAAELGSQAVASQAATPCSQVVVLGSQAVALASQVVTPCSQAVALASQTVALCSQAVAPSSQAVVPSSQTAVLVLAGGWEVVLSAVNAHALALCPLQEPLKGLALAVGQWIALAAIAALAPCSHPLQNSPQTKHQPRSLVPQRGPPICHPNRSGKGRGSSR</sequence>
<comment type="caution">
    <text evidence="2">The sequence shown here is derived from an EMBL/GenBank/DDBJ whole genome shotgun (WGS) entry which is preliminary data.</text>
</comment>
<evidence type="ECO:0000313" key="3">
    <source>
        <dbReference type="Proteomes" id="UP000289886"/>
    </source>
</evidence>
<feature type="region of interest" description="Disordered" evidence="1">
    <location>
        <begin position="164"/>
        <end position="198"/>
    </location>
</feature>
<accession>A0A662YZG7</accession>
<evidence type="ECO:0000313" key="2">
    <source>
        <dbReference type="EMBL" id="RXN00959.1"/>
    </source>
</evidence>
<feature type="compositionally biased region" description="Basic residues" evidence="1">
    <location>
        <begin position="189"/>
        <end position="198"/>
    </location>
</feature>
<organism evidence="2 3">
    <name type="scientific">Acipenser ruthenus</name>
    <name type="common">Sterlet sturgeon</name>
    <dbReference type="NCBI Taxonomy" id="7906"/>
    <lineage>
        <taxon>Eukaryota</taxon>
        <taxon>Metazoa</taxon>
        <taxon>Chordata</taxon>
        <taxon>Craniata</taxon>
        <taxon>Vertebrata</taxon>
        <taxon>Euteleostomi</taxon>
        <taxon>Actinopterygii</taxon>
        <taxon>Chondrostei</taxon>
        <taxon>Acipenseriformes</taxon>
        <taxon>Acipenseridae</taxon>
        <taxon>Acipenser</taxon>
    </lineage>
</organism>
<dbReference type="EMBL" id="SCEB01000106">
    <property type="protein sequence ID" value="RXN00959.1"/>
    <property type="molecule type" value="Genomic_DNA"/>
</dbReference>
<dbReference type="Proteomes" id="UP000289886">
    <property type="component" value="Unassembled WGS sequence"/>
</dbReference>
<protein>
    <submittedName>
        <fullName evidence="2">Uncharacterized protein</fullName>
    </submittedName>
</protein>
<proteinExistence type="predicted"/>
<evidence type="ECO:0000256" key="1">
    <source>
        <dbReference type="SAM" id="MobiDB-lite"/>
    </source>
</evidence>
<reference evidence="2 3" key="1">
    <citation type="submission" date="2019-01" db="EMBL/GenBank/DDBJ databases">
        <title>Draft Genome and Complete Hox-Cluster Characterization of the Sterlet Sturgeon (Acipenser ruthenus).</title>
        <authorList>
            <person name="Wei Q."/>
        </authorList>
    </citation>
    <scope>NUCLEOTIDE SEQUENCE [LARGE SCALE GENOMIC DNA]</scope>
    <source>
        <strain evidence="2">WHYD16114868_AA</strain>
        <tissue evidence="2">Blood</tissue>
    </source>
</reference>
<gene>
    <name evidence="2" type="ORF">EOD39_8309</name>
</gene>
<name>A0A662YZG7_ACIRT</name>